<protein>
    <recommendedName>
        <fullName evidence="6">RRM domain-containing protein</fullName>
    </recommendedName>
</protein>
<evidence type="ECO:0000313" key="7">
    <source>
        <dbReference type="EMBL" id="KAF8572064.1"/>
    </source>
</evidence>
<dbReference type="SMART" id="SM00360">
    <property type="entry name" value="RRM"/>
    <property type="match status" value="2"/>
</dbReference>
<dbReference type="EMBL" id="JTDF01000189">
    <property type="protein sequence ID" value="KAF8572064.1"/>
    <property type="molecule type" value="Genomic_DNA"/>
</dbReference>
<evidence type="ECO:0000256" key="3">
    <source>
        <dbReference type="PROSITE-ProRule" id="PRU00176"/>
    </source>
</evidence>
<reference evidence="7 8" key="1">
    <citation type="submission" date="2019-07" db="EMBL/GenBank/DDBJ databases">
        <title>Annotation for the trematode Paragonimus westermani.</title>
        <authorList>
            <person name="Choi Y.-J."/>
        </authorList>
    </citation>
    <scope>NUCLEOTIDE SEQUENCE [LARGE SCALE GENOMIC DNA]</scope>
    <source>
        <strain evidence="7">180907_Pwestermani</strain>
    </source>
</reference>
<dbReference type="InterPro" id="IPR012677">
    <property type="entry name" value="Nucleotide-bd_a/b_plait_sf"/>
</dbReference>
<evidence type="ECO:0000256" key="5">
    <source>
        <dbReference type="SAM" id="SignalP"/>
    </source>
</evidence>
<accession>A0A8T0DXY2</accession>
<feature type="domain" description="RRM" evidence="6">
    <location>
        <begin position="351"/>
        <end position="431"/>
    </location>
</feature>
<organism evidence="7 8">
    <name type="scientific">Paragonimus westermani</name>
    <dbReference type="NCBI Taxonomy" id="34504"/>
    <lineage>
        <taxon>Eukaryota</taxon>
        <taxon>Metazoa</taxon>
        <taxon>Spiralia</taxon>
        <taxon>Lophotrochozoa</taxon>
        <taxon>Platyhelminthes</taxon>
        <taxon>Trematoda</taxon>
        <taxon>Digenea</taxon>
        <taxon>Plagiorchiida</taxon>
        <taxon>Troglotremata</taxon>
        <taxon>Troglotrematidae</taxon>
        <taxon>Paragonimus</taxon>
    </lineage>
</organism>
<evidence type="ECO:0000256" key="4">
    <source>
        <dbReference type="SAM" id="MobiDB-lite"/>
    </source>
</evidence>
<keyword evidence="1" id="KW-0677">Repeat</keyword>
<dbReference type="Proteomes" id="UP000699462">
    <property type="component" value="Unassembled WGS sequence"/>
</dbReference>
<dbReference type="InterPro" id="IPR035979">
    <property type="entry name" value="RBD_domain_sf"/>
</dbReference>
<evidence type="ECO:0000313" key="8">
    <source>
        <dbReference type="Proteomes" id="UP000699462"/>
    </source>
</evidence>
<dbReference type="PROSITE" id="PS50102">
    <property type="entry name" value="RRM"/>
    <property type="match status" value="2"/>
</dbReference>
<feature type="chain" id="PRO_5035734592" description="RRM domain-containing protein" evidence="5">
    <location>
        <begin position="35"/>
        <end position="886"/>
    </location>
</feature>
<evidence type="ECO:0000256" key="2">
    <source>
        <dbReference type="ARBA" id="ARBA00022884"/>
    </source>
</evidence>
<comment type="caution">
    <text evidence="7">The sequence shown here is derived from an EMBL/GenBank/DDBJ whole genome shotgun (WGS) entry which is preliminary data.</text>
</comment>
<dbReference type="Gene3D" id="3.30.70.330">
    <property type="match status" value="2"/>
</dbReference>
<feature type="region of interest" description="Disordered" evidence="4">
    <location>
        <begin position="833"/>
        <end position="867"/>
    </location>
</feature>
<feature type="region of interest" description="Disordered" evidence="4">
    <location>
        <begin position="761"/>
        <end position="796"/>
    </location>
</feature>
<keyword evidence="2 3" id="KW-0694">RNA-binding</keyword>
<dbReference type="GO" id="GO:0003723">
    <property type="term" value="F:RNA binding"/>
    <property type="evidence" value="ECO:0007669"/>
    <property type="project" value="UniProtKB-UniRule"/>
</dbReference>
<name>A0A8T0DXY2_9TREM</name>
<sequence length="886" mass="95452">MRGCHCGDGGRLFAPRRPSLFFAVCLLWFHSRLGDRTLFPANEAVTASHPGVNNSFLASFSVLRKMFSLGASMSAYDSQQWAAFAAMSGQHALTNPQAFQVGGMDSNGMVLGAIPPGYVRLAQASQASSVLPSVSIHSASSPCGPHQTLGYSIQPSTEDPISNRQVTNANLTSPYQLQHLAHTGSVSQALPLSHPSIPYGQSFSYLQPLLPSAPMCNGTINPVQQCTTGPVQQGVPADSVGNFDSLKHFGALPHEQNRRNKPVITSKTNLYILGLNESDTDETVRSLVKDVVEPKSCKAILRNGTCKGYGFIDCASAEDAEKARNHIMEYAKINGRKLSAKFAHENEKDVFNVYVKHLPLDFTKEKLEELFQNYGKIVSVRLMENNDHLTGNGFVRYAQAEDAKNAIDKMNAEKLILNGNTAPVVCKLADKTTNRRRGPTTPVAAALMLQTSVPLSHLQRQNLTTNHAASLQRNTMALAQNPQQSPFIPTVPLAAQLRSPMSQPHVFLHNIQTPTASPQARGVLSPSLIPNGTSNPSMRPLLFPWLPFHALHTVIGPPPNTQNSLSFPTNQNPTNLAAARAYATSVDNVNKFRNNLFEVRIPNMPPGSSYVHNENVGADQPSVNGVQQLPQLSSLPPTLQYTPSYAQPPSVYPTIGCTYAAPGAPLLSTLQSYNSLASTQHTYQLSHPNETTTKASPVFASQQQFNTHISLPTLDTVASINPVVSDLQALSVKSTVTPQPSTTSDRMHYLGILFHAGSDEASKIKPNPLYNQGSHTVRKPNSCRGSSNSPGHKDIKQGVTDSELIHQGSNSQLSANVESPGVSALTALKLANAPASSSDVSKPDEKLNGVGSGELETNELSGGSECRRRLSECAANEEKVGQSQKR</sequence>
<evidence type="ECO:0000259" key="6">
    <source>
        <dbReference type="PROSITE" id="PS50102"/>
    </source>
</evidence>
<proteinExistence type="predicted"/>
<dbReference type="PANTHER" id="PTHR24012">
    <property type="entry name" value="RNA BINDING PROTEIN"/>
    <property type="match status" value="1"/>
</dbReference>
<feature type="domain" description="RRM" evidence="6">
    <location>
        <begin position="268"/>
        <end position="345"/>
    </location>
</feature>
<dbReference type="AlphaFoldDB" id="A0A8T0DXY2"/>
<gene>
    <name evidence="7" type="ORF">P879_00805</name>
</gene>
<feature type="signal peptide" evidence="5">
    <location>
        <begin position="1"/>
        <end position="34"/>
    </location>
</feature>
<keyword evidence="5" id="KW-0732">Signal</keyword>
<dbReference type="OrthoDB" id="271725at2759"/>
<keyword evidence="8" id="KW-1185">Reference proteome</keyword>
<dbReference type="InterPro" id="IPR000504">
    <property type="entry name" value="RRM_dom"/>
</dbReference>
<evidence type="ECO:0000256" key="1">
    <source>
        <dbReference type="ARBA" id="ARBA00022737"/>
    </source>
</evidence>
<dbReference type="SUPFAM" id="SSF54928">
    <property type="entry name" value="RNA-binding domain, RBD"/>
    <property type="match status" value="1"/>
</dbReference>
<dbReference type="Pfam" id="PF00076">
    <property type="entry name" value="RRM_1"/>
    <property type="match status" value="2"/>
</dbReference>